<dbReference type="GO" id="GO:0005886">
    <property type="term" value="C:plasma membrane"/>
    <property type="evidence" value="ECO:0007669"/>
    <property type="project" value="UniProtKB-SubCell"/>
</dbReference>
<evidence type="ECO:0000256" key="12">
    <source>
        <dbReference type="SAM" id="Phobius"/>
    </source>
</evidence>
<dbReference type="Proteomes" id="UP000182690">
    <property type="component" value="Unassembled WGS sequence"/>
</dbReference>
<dbReference type="Gene3D" id="1.10.10.1320">
    <property type="entry name" value="Anti-sigma factor, zinc-finger domain"/>
    <property type="match status" value="1"/>
</dbReference>
<dbReference type="AlphaFoldDB" id="A0A1H0YAE4"/>
<dbReference type="eggNOG" id="COG5343">
    <property type="taxonomic scope" value="Bacteria"/>
</dbReference>
<dbReference type="InterPro" id="IPR051474">
    <property type="entry name" value="Anti-sigma-K/W_factor"/>
</dbReference>
<dbReference type="STRING" id="1079994.SAMN04488565_0680"/>
<accession>A0A1H0YAE4</accession>
<dbReference type="EMBL" id="FNKB01000001">
    <property type="protein sequence ID" value="SDQ12090.1"/>
    <property type="molecule type" value="Genomic_DNA"/>
</dbReference>
<keyword evidence="8" id="KW-0804">Transcription</keyword>
<evidence type="ECO:0000256" key="5">
    <source>
        <dbReference type="ARBA" id="ARBA00022989"/>
    </source>
</evidence>
<reference evidence="14 15" key="1">
    <citation type="submission" date="2016-10" db="EMBL/GenBank/DDBJ databases">
        <authorList>
            <person name="de Groot N.N."/>
        </authorList>
    </citation>
    <scope>NUCLEOTIDE SEQUENCE [LARGE SCALE GENOMIC DNA]</scope>
    <source>
        <strain evidence="14 15">DSM 22788</strain>
    </source>
</reference>
<feature type="region of interest" description="Disordered" evidence="11">
    <location>
        <begin position="79"/>
        <end position="142"/>
    </location>
</feature>
<dbReference type="RefSeq" id="WP_074689914.1">
    <property type="nucleotide sequence ID" value="NZ_FNKB01000001.1"/>
</dbReference>
<protein>
    <recommendedName>
        <fullName evidence="10">Regulator of SigK</fullName>
    </recommendedName>
    <alternativeName>
        <fullName evidence="9">Sigma-K anti-sigma factor RskA</fullName>
    </alternativeName>
</protein>
<keyword evidence="3" id="KW-1003">Cell membrane</keyword>
<evidence type="ECO:0000256" key="3">
    <source>
        <dbReference type="ARBA" id="ARBA00022475"/>
    </source>
</evidence>
<dbReference type="GO" id="GO:0016989">
    <property type="term" value="F:sigma factor antagonist activity"/>
    <property type="evidence" value="ECO:0007669"/>
    <property type="project" value="TreeGrafter"/>
</dbReference>
<gene>
    <name evidence="14" type="ORF">SAMN04488565_0680</name>
</gene>
<feature type="domain" description="Anti-sigma K factor RskA C-terminal" evidence="13">
    <location>
        <begin position="163"/>
        <end position="296"/>
    </location>
</feature>
<evidence type="ECO:0000256" key="2">
    <source>
        <dbReference type="ARBA" id="ARBA00004236"/>
    </source>
</evidence>
<evidence type="ECO:0000313" key="14">
    <source>
        <dbReference type="EMBL" id="SDQ12090.1"/>
    </source>
</evidence>
<dbReference type="PANTHER" id="PTHR37461">
    <property type="entry name" value="ANTI-SIGMA-K FACTOR RSKA"/>
    <property type="match status" value="1"/>
</dbReference>
<dbReference type="PANTHER" id="PTHR37461:SF1">
    <property type="entry name" value="ANTI-SIGMA-K FACTOR RSKA"/>
    <property type="match status" value="1"/>
</dbReference>
<comment type="subcellular location">
    <subcellularLocation>
        <location evidence="2">Cell membrane</location>
    </subcellularLocation>
    <subcellularLocation>
        <location evidence="1">Membrane</location>
        <topology evidence="1">Single-pass membrane protein</topology>
    </subcellularLocation>
</comment>
<evidence type="ECO:0000259" key="13">
    <source>
        <dbReference type="Pfam" id="PF10099"/>
    </source>
</evidence>
<proteinExistence type="predicted"/>
<evidence type="ECO:0000256" key="9">
    <source>
        <dbReference type="ARBA" id="ARBA00029829"/>
    </source>
</evidence>
<keyword evidence="4 12" id="KW-0812">Transmembrane</keyword>
<dbReference type="OrthoDB" id="153510at2"/>
<evidence type="ECO:0000256" key="7">
    <source>
        <dbReference type="ARBA" id="ARBA00023136"/>
    </source>
</evidence>
<feature type="transmembrane region" description="Helical" evidence="12">
    <location>
        <begin position="158"/>
        <end position="178"/>
    </location>
</feature>
<evidence type="ECO:0000256" key="10">
    <source>
        <dbReference type="ARBA" id="ARBA00030803"/>
    </source>
</evidence>
<evidence type="ECO:0000256" key="8">
    <source>
        <dbReference type="ARBA" id="ARBA00023163"/>
    </source>
</evidence>
<organism evidence="14 15">
    <name type="scientific">Leucobacter chromiiresistens</name>
    <dbReference type="NCBI Taxonomy" id="1079994"/>
    <lineage>
        <taxon>Bacteria</taxon>
        <taxon>Bacillati</taxon>
        <taxon>Actinomycetota</taxon>
        <taxon>Actinomycetes</taxon>
        <taxon>Micrococcales</taxon>
        <taxon>Microbacteriaceae</taxon>
        <taxon>Leucobacter</taxon>
    </lineage>
</organism>
<dbReference type="Pfam" id="PF10099">
    <property type="entry name" value="RskA_C"/>
    <property type="match status" value="1"/>
</dbReference>
<evidence type="ECO:0000256" key="4">
    <source>
        <dbReference type="ARBA" id="ARBA00022692"/>
    </source>
</evidence>
<dbReference type="InterPro" id="IPR041916">
    <property type="entry name" value="Anti_sigma_zinc_sf"/>
</dbReference>
<feature type="compositionally biased region" description="Low complexity" evidence="11">
    <location>
        <begin position="86"/>
        <end position="138"/>
    </location>
</feature>
<evidence type="ECO:0000256" key="6">
    <source>
        <dbReference type="ARBA" id="ARBA00023015"/>
    </source>
</evidence>
<evidence type="ECO:0000256" key="1">
    <source>
        <dbReference type="ARBA" id="ARBA00004167"/>
    </source>
</evidence>
<dbReference type="InterPro" id="IPR018764">
    <property type="entry name" value="RskA_C"/>
</dbReference>
<keyword evidence="5 12" id="KW-1133">Transmembrane helix</keyword>
<keyword evidence="7 12" id="KW-0472">Membrane</keyword>
<evidence type="ECO:0000256" key="11">
    <source>
        <dbReference type="SAM" id="MobiDB-lite"/>
    </source>
</evidence>
<dbReference type="GO" id="GO:0006417">
    <property type="term" value="P:regulation of translation"/>
    <property type="evidence" value="ECO:0007669"/>
    <property type="project" value="TreeGrafter"/>
</dbReference>
<sequence>MNEQQFRELSAARALHALSPEEEQAFSEALAAHPEWLPVVDEDRETVAALATSIGEVAPPRAARAAILDLISRSPQFEADADSARSDGSVSGPAASGASDVRAGSGADAGADAAGAAGADGAAAADSGPARPSDLVPELIEEPEDPELAFTRARRKRAWFGLAASVAVLLAIALALPLQGGMGPQDPVSVAMQQVEAAPDAQSTTVSVGSAEATLHWSDSTRQAVFMTEGMDPAPENHDYELWIVRGEEPISLGVMHADANGGAAVLAEGFTPGDALAVTVEDRGGSPTGAPTTDPIVVVASA</sequence>
<evidence type="ECO:0000313" key="15">
    <source>
        <dbReference type="Proteomes" id="UP000182690"/>
    </source>
</evidence>
<keyword evidence="6" id="KW-0805">Transcription regulation</keyword>
<name>A0A1H0YAE4_9MICO</name>